<reference evidence="2 3" key="1">
    <citation type="submission" date="2018-06" db="EMBL/GenBank/DDBJ databases">
        <title>Sphaerisporangium craniellae sp. nov., isolated from a marine sponge in the South China Sea.</title>
        <authorList>
            <person name="Li L."/>
        </authorList>
    </citation>
    <scope>NUCLEOTIDE SEQUENCE [LARGE SCALE GENOMIC DNA]</scope>
    <source>
        <strain evidence="2 3">LHW63015</strain>
    </source>
</reference>
<proteinExistence type="predicted"/>
<evidence type="ECO:0000313" key="2">
    <source>
        <dbReference type="EMBL" id="RBQ17729.1"/>
    </source>
</evidence>
<dbReference type="SUPFAM" id="SSF52833">
    <property type="entry name" value="Thioredoxin-like"/>
    <property type="match status" value="1"/>
</dbReference>
<dbReference type="InterPro" id="IPR036249">
    <property type="entry name" value="Thioredoxin-like_sf"/>
</dbReference>
<dbReference type="AlphaFoldDB" id="A0A366LWI2"/>
<organism evidence="2 3">
    <name type="scientific">Spongiactinospora rosea</name>
    <dbReference type="NCBI Taxonomy" id="2248750"/>
    <lineage>
        <taxon>Bacteria</taxon>
        <taxon>Bacillati</taxon>
        <taxon>Actinomycetota</taxon>
        <taxon>Actinomycetes</taxon>
        <taxon>Streptosporangiales</taxon>
        <taxon>Streptosporangiaceae</taxon>
        <taxon>Spongiactinospora</taxon>
    </lineage>
</organism>
<dbReference type="RefSeq" id="WP_113982825.1">
    <property type="nucleotide sequence ID" value="NZ_QMEY01000010.1"/>
</dbReference>
<dbReference type="EMBL" id="QMEY01000010">
    <property type="protein sequence ID" value="RBQ17729.1"/>
    <property type="molecule type" value="Genomic_DNA"/>
</dbReference>
<dbReference type="OrthoDB" id="128449at2"/>
<keyword evidence="3" id="KW-1185">Reference proteome</keyword>
<dbReference type="InterPro" id="IPR000866">
    <property type="entry name" value="AhpC/TSA"/>
</dbReference>
<dbReference type="Pfam" id="PF00578">
    <property type="entry name" value="AhpC-TSA"/>
    <property type="match status" value="1"/>
</dbReference>
<sequence>MLSSIVAAIALVTLLNVILTIGVVRRLRDQHTVLESLRHQQPGPTVGAVVGDFAGAATTGHSITPKSLAGRETLVAFFSNECEPCRTKLPRFVNYVIQQQLAKHDVLAVVVGQERDSSEFVSQLAPVCTVATEEFKGEIAAAFQVSSYPTTVRLRSEGGNLVVSEIDVDLDAAAAL</sequence>
<dbReference type="Proteomes" id="UP000253303">
    <property type="component" value="Unassembled WGS sequence"/>
</dbReference>
<name>A0A366LWI2_9ACTN</name>
<evidence type="ECO:0000259" key="1">
    <source>
        <dbReference type="Pfam" id="PF00578"/>
    </source>
</evidence>
<dbReference type="GO" id="GO:0016209">
    <property type="term" value="F:antioxidant activity"/>
    <property type="evidence" value="ECO:0007669"/>
    <property type="project" value="InterPro"/>
</dbReference>
<dbReference type="GO" id="GO:0016491">
    <property type="term" value="F:oxidoreductase activity"/>
    <property type="evidence" value="ECO:0007669"/>
    <property type="project" value="InterPro"/>
</dbReference>
<feature type="domain" description="Alkyl hydroperoxide reductase subunit C/ Thiol specific antioxidant" evidence="1">
    <location>
        <begin position="46"/>
        <end position="155"/>
    </location>
</feature>
<dbReference type="Gene3D" id="3.40.30.10">
    <property type="entry name" value="Glutaredoxin"/>
    <property type="match status" value="1"/>
</dbReference>
<gene>
    <name evidence="2" type="ORF">DP939_22930</name>
</gene>
<evidence type="ECO:0000313" key="3">
    <source>
        <dbReference type="Proteomes" id="UP000253303"/>
    </source>
</evidence>
<protein>
    <recommendedName>
        <fullName evidence="1">Alkyl hydroperoxide reductase subunit C/ Thiol specific antioxidant domain-containing protein</fullName>
    </recommendedName>
</protein>
<comment type="caution">
    <text evidence="2">The sequence shown here is derived from an EMBL/GenBank/DDBJ whole genome shotgun (WGS) entry which is preliminary data.</text>
</comment>
<accession>A0A366LWI2</accession>